<evidence type="ECO:0000313" key="12">
    <source>
        <dbReference type="EMBL" id="QFP92283.1"/>
    </source>
</evidence>
<evidence type="ECO:0000256" key="2">
    <source>
        <dbReference type="ARBA" id="ARBA00010718"/>
    </source>
</evidence>
<keyword evidence="10" id="KW-0732">Signal</keyword>
<sequence>METMILNFIFFGLIITASGQRRATVSVNSGNVVPVNRGNVMPGPFHWTNGEGEPVEQEEVIELQVERADAIDIPDPIHWTYGEGELGPSHWSTLFPEQCAANSESPIDINTYRTIYDASLKKFAIFYDPPLPVARFAIHNNGHSVEVHTDSGQFYLSNGGMRHLYKIDQFHFHWGDTSHVGSEHTINGHPAPLEMHIVGWNKDIYRTLKEASTKPSGLHVFAVLFQISPFDNPELQPIIRVLPRVIDPDIPVSVKIPATPIQNLLPKHPDRYFRYSGSLTTPRCYTSVIWTVFEQTQYISERQLNYFRQMLLHDDHSREQVWPTQGLRKHMINNFRPVQPLNGRQVFRSF</sequence>
<organism evidence="12">
    <name type="scientific">Archivesica packardana</name>
    <dbReference type="NCBI Taxonomy" id="1299447"/>
    <lineage>
        <taxon>Eukaryota</taxon>
        <taxon>Metazoa</taxon>
        <taxon>Spiralia</taxon>
        <taxon>Lophotrochozoa</taxon>
        <taxon>Mollusca</taxon>
        <taxon>Bivalvia</taxon>
        <taxon>Autobranchia</taxon>
        <taxon>Heteroconchia</taxon>
        <taxon>Euheterodonta</taxon>
        <taxon>Imparidentia</taxon>
        <taxon>Neoheterodontei</taxon>
        <taxon>Venerida</taxon>
        <taxon>Glossoidea</taxon>
        <taxon>Vesicomyidae</taxon>
        <taxon>Archivesica</taxon>
    </lineage>
</organism>
<evidence type="ECO:0000256" key="8">
    <source>
        <dbReference type="ARBA" id="ARBA00023239"/>
    </source>
</evidence>
<evidence type="ECO:0000256" key="6">
    <source>
        <dbReference type="ARBA" id="ARBA00022833"/>
    </source>
</evidence>
<evidence type="ECO:0000256" key="10">
    <source>
        <dbReference type="SAM" id="SignalP"/>
    </source>
</evidence>
<comment type="similarity">
    <text evidence="2">Belongs to the alpha-carbonic anhydrase family.</text>
</comment>
<dbReference type="PANTHER" id="PTHR18952">
    <property type="entry name" value="CARBONIC ANHYDRASE"/>
    <property type="match status" value="1"/>
</dbReference>
<comment type="catalytic activity">
    <reaction evidence="9">
        <text>hydrogencarbonate + H(+) = CO2 + H2O</text>
        <dbReference type="Rhea" id="RHEA:10748"/>
        <dbReference type="ChEBI" id="CHEBI:15377"/>
        <dbReference type="ChEBI" id="CHEBI:15378"/>
        <dbReference type="ChEBI" id="CHEBI:16526"/>
        <dbReference type="ChEBI" id="CHEBI:17544"/>
        <dbReference type="EC" id="4.2.1.1"/>
    </reaction>
</comment>
<name>A0A5P8D0N5_9BIVA</name>
<dbReference type="EC" id="4.2.1.1" evidence="3"/>
<dbReference type="CDD" id="cd00326">
    <property type="entry name" value="alpha_CA"/>
    <property type="match status" value="1"/>
</dbReference>
<keyword evidence="7" id="KW-0325">Glycoprotein</keyword>
<feature type="signal peptide" evidence="10">
    <location>
        <begin position="1"/>
        <end position="19"/>
    </location>
</feature>
<keyword evidence="5" id="KW-0479">Metal-binding</keyword>
<dbReference type="InterPro" id="IPR036398">
    <property type="entry name" value="CA_dom_sf"/>
</dbReference>
<keyword evidence="6" id="KW-0862">Zinc</keyword>
<dbReference type="SMART" id="SM01057">
    <property type="entry name" value="Carb_anhydrase"/>
    <property type="match status" value="1"/>
</dbReference>
<evidence type="ECO:0000256" key="1">
    <source>
        <dbReference type="ARBA" id="ARBA00004613"/>
    </source>
</evidence>
<dbReference type="Pfam" id="PF00194">
    <property type="entry name" value="Carb_anhydrase"/>
    <property type="match status" value="1"/>
</dbReference>
<dbReference type="PANTHER" id="PTHR18952:SF265">
    <property type="entry name" value="CARBONIC ANHYDRASE"/>
    <property type="match status" value="1"/>
</dbReference>
<keyword evidence="8" id="KW-0456">Lyase</keyword>
<dbReference type="PROSITE" id="PS51144">
    <property type="entry name" value="ALPHA_CA_2"/>
    <property type="match status" value="1"/>
</dbReference>
<evidence type="ECO:0000259" key="11">
    <source>
        <dbReference type="PROSITE" id="PS51144"/>
    </source>
</evidence>
<dbReference type="SUPFAM" id="SSF51069">
    <property type="entry name" value="Carbonic anhydrase"/>
    <property type="match status" value="1"/>
</dbReference>
<evidence type="ECO:0000256" key="9">
    <source>
        <dbReference type="ARBA" id="ARBA00048348"/>
    </source>
</evidence>
<evidence type="ECO:0000256" key="7">
    <source>
        <dbReference type="ARBA" id="ARBA00023180"/>
    </source>
</evidence>
<dbReference type="Gene3D" id="3.10.200.10">
    <property type="entry name" value="Alpha carbonic anhydrase"/>
    <property type="match status" value="1"/>
</dbReference>
<evidence type="ECO:0000256" key="5">
    <source>
        <dbReference type="ARBA" id="ARBA00022723"/>
    </source>
</evidence>
<dbReference type="FunFam" id="3.10.200.10:FF:000003">
    <property type="entry name" value="Carbonic anhydrase 12"/>
    <property type="match status" value="1"/>
</dbReference>
<comment type="subcellular location">
    <subcellularLocation>
        <location evidence="1">Secreted</location>
    </subcellularLocation>
</comment>
<dbReference type="GO" id="GO:0005576">
    <property type="term" value="C:extracellular region"/>
    <property type="evidence" value="ECO:0007669"/>
    <property type="project" value="UniProtKB-SubCell"/>
</dbReference>
<dbReference type="InterPro" id="IPR023561">
    <property type="entry name" value="Carbonic_anhydrase_a-class"/>
</dbReference>
<dbReference type="AlphaFoldDB" id="A0A5P8D0N5"/>
<feature type="domain" description="Alpha-carbonic anhydrase" evidence="11">
    <location>
        <begin position="77"/>
        <end position="350"/>
    </location>
</feature>
<reference evidence="12" key="1">
    <citation type="submission" date="2019-03" db="EMBL/GenBank/DDBJ databases">
        <title>Identification and selection pressure analysis in carbonic anhydrase from deep sea cold seep clam.</title>
        <authorList>
            <person name="Kong X."/>
            <person name="Zhang H."/>
        </authorList>
    </citation>
    <scope>NUCLEOTIDE SEQUENCE</scope>
</reference>
<dbReference type="EMBL" id="MK674603">
    <property type="protein sequence ID" value="QFP92283.1"/>
    <property type="molecule type" value="mRNA"/>
</dbReference>
<dbReference type="GO" id="GO:0004089">
    <property type="term" value="F:carbonate dehydratase activity"/>
    <property type="evidence" value="ECO:0007669"/>
    <property type="project" value="UniProtKB-EC"/>
</dbReference>
<gene>
    <name evidence="12" type="primary">ca9</name>
</gene>
<dbReference type="InterPro" id="IPR001148">
    <property type="entry name" value="CA_dom"/>
</dbReference>
<evidence type="ECO:0000256" key="3">
    <source>
        <dbReference type="ARBA" id="ARBA00012925"/>
    </source>
</evidence>
<accession>A0A5P8D0N5</accession>
<proteinExistence type="evidence at transcript level"/>
<keyword evidence="4" id="KW-0964">Secreted</keyword>
<dbReference type="GO" id="GO:0008270">
    <property type="term" value="F:zinc ion binding"/>
    <property type="evidence" value="ECO:0007669"/>
    <property type="project" value="InterPro"/>
</dbReference>
<evidence type="ECO:0000256" key="4">
    <source>
        <dbReference type="ARBA" id="ARBA00022525"/>
    </source>
</evidence>
<protein>
    <recommendedName>
        <fullName evidence="3">carbonic anhydrase</fullName>
        <ecNumber evidence="3">4.2.1.1</ecNumber>
    </recommendedName>
</protein>
<feature type="chain" id="PRO_5024299614" description="carbonic anhydrase" evidence="10">
    <location>
        <begin position="20"/>
        <end position="350"/>
    </location>
</feature>